<feature type="domain" description="N-acetyltransferase" evidence="1">
    <location>
        <begin position="4"/>
        <end position="172"/>
    </location>
</feature>
<keyword evidence="2" id="KW-0808">Transferase</keyword>
<evidence type="ECO:0000313" key="2">
    <source>
        <dbReference type="EMBL" id="SFC87134.1"/>
    </source>
</evidence>
<organism evidence="2 3">
    <name type="scientific">Nocardioides terrae</name>
    <dbReference type="NCBI Taxonomy" id="574651"/>
    <lineage>
        <taxon>Bacteria</taxon>
        <taxon>Bacillati</taxon>
        <taxon>Actinomycetota</taxon>
        <taxon>Actinomycetes</taxon>
        <taxon>Propionibacteriales</taxon>
        <taxon>Nocardioidaceae</taxon>
        <taxon>Nocardioides</taxon>
    </lineage>
</organism>
<protein>
    <submittedName>
        <fullName evidence="2">Acetyltransferase (GNAT) family protein</fullName>
    </submittedName>
</protein>
<dbReference type="STRING" id="574651.SAMN04487968_1133"/>
<reference evidence="2 3" key="1">
    <citation type="submission" date="2016-10" db="EMBL/GenBank/DDBJ databases">
        <authorList>
            <person name="de Groot N.N."/>
        </authorList>
    </citation>
    <scope>NUCLEOTIDE SEQUENCE [LARGE SCALE GENOMIC DNA]</scope>
    <source>
        <strain evidence="2 3">CGMCC 1.7056</strain>
    </source>
</reference>
<sequence>MTLTEIVQVRPGDALFDQWYATYAAADGFGRGDNAVTYLRHDMDVFLTEPSREWRQEAYAGLVDGRVVVAGWLALPLLDNRWRGDVEIYVLPEERRRGFGSAMLAHLEGLIRAEGRTSVLAEVAWPYADGPTGSGPGPEFARAHGFGLALGDVQRQLPLPVADELLRRLAADAAEHSAGYTLRSWVGPVPEELVGEWAELNASLDTEAPMGDLDIEPQVADVAVVREDERLTKRQRRATLHTVALRSDGRLAAYTLLMVPLLQPDIVYQWGTLVRREDRGHRLGVAVKVANLQQLQATRPQARRLLTYNAESNAHMVAVNDELGFVPTERLGEFQKKLA</sequence>
<dbReference type="GO" id="GO:0016747">
    <property type="term" value="F:acyltransferase activity, transferring groups other than amino-acyl groups"/>
    <property type="evidence" value="ECO:0007669"/>
    <property type="project" value="InterPro"/>
</dbReference>
<dbReference type="SUPFAM" id="SSF55729">
    <property type="entry name" value="Acyl-CoA N-acyltransferases (Nat)"/>
    <property type="match status" value="2"/>
</dbReference>
<dbReference type="Proteomes" id="UP000198832">
    <property type="component" value="Unassembled WGS sequence"/>
</dbReference>
<dbReference type="RefSeq" id="WP_091125736.1">
    <property type="nucleotide sequence ID" value="NZ_FOLB01000013.1"/>
</dbReference>
<name>A0A1I1MNS9_9ACTN</name>
<dbReference type="InterPro" id="IPR016181">
    <property type="entry name" value="Acyl_CoA_acyltransferase"/>
</dbReference>
<dbReference type="EMBL" id="FOLB01000013">
    <property type="protein sequence ID" value="SFC87134.1"/>
    <property type="molecule type" value="Genomic_DNA"/>
</dbReference>
<evidence type="ECO:0000259" key="1">
    <source>
        <dbReference type="PROSITE" id="PS51186"/>
    </source>
</evidence>
<dbReference type="AlphaFoldDB" id="A0A1I1MNS9"/>
<dbReference type="Gene3D" id="3.40.630.30">
    <property type="match status" value="1"/>
</dbReference>
<keyword evidence="3" id="KW-1185">Reference proteome</keyword>
<dbReference type="CDD" id="cd04301">
    <property type="entry name" value="NAT_SF"/>
    <property type="match status" value="1"/>
</dbReference>
<gene>
    <name evidence="2" type="ORF">SAMN04487968_1133</name>
</gene>
<proteinExistence type="predicted"/>
<evidence type="ECO:0000313" key="3">
    <source>
        <dbReference type="Proteomes" id="UP000198832"/>
    </source>
</evidence>
<accession>A0A1I1MNS9</accession>
<dbReference type="Pfam" id="PF00583">
    <property type="entry name" value="Acetyltransf_1"/>
    <property type="match status" value="1"/>
</dbReference>
<dbReference type="OrthoDB" id="4119890at2"/>
<dbReference type="PROSITE" id="PS51186">
    <property type="entry name" value="GNAT"/>
    <property type="match status" value="1"/>
</dbReference>
<dbReference type="InterPro" id="IPR000182">
    <property type="entry name" value="GNAT_dom"/>
</dbReference>